<evidence type="ECO:0000313" key="2">
    <source>
        <dbReference type="Proteomes" id="UP000095280"/>
    </source>
</evidence>
<dbReference type="Proteomes" id="UP000095280">
    <property type="component" value="Unplaced"/>
</dbReference>
<evidence type="ECO:0000313" key="3">
    <source>
        <dbReference type="WBParaSite" id="maker-uti_cns_0010358-snap-gene-0.2-mRNA-1"/>
    </source>
</evidence>
<feature type="compositionally biased region" description="Low complexity" evidence="1">
    <location>
        <begin position="1"/>
        <end position="25"/>
    </location>
</feature>
<organism evidence="2 3">
    <name type="scientific">Macrostomum lignano</name>
    <dbReference type="NCBI Taxonomy" id="282301"/>
    <lineage>
        <taxon>Eukaryota</taxon>
        <taxon>Metazoa</taxon>
        <taxon>Spiralia</taxon>
        <taxon>Lophotrochozoa</taxon>
        <taxon>Platyhelminthes</taxon>
        <taxon>Rhabditophora</taxon>
        <taxon>Macrostomorpha</taxon>
        <taxon>Macrostomida</taxon>
        <taxon>Macrostomidae</taxon>
        <taxon>Macrostomum</taxon>
    </lineage>
</organism>
<evidence type="ECO:0000256" key="1">
    <source>
        <dbReference type="SAM" id="MobiDB-lite"/>
    </source>
</evidence>
<feature type="compositionally biased region" description="Gly residues" evidence="1">
    <location>
        <begin position="611"/>
        <end position="620"/>
    </location>
</feature>
<protein>
    <submittedName>
        <fullName evidence="3">SAM domain-containing protein</fullName>
    </submittedName>
</protein>
<dbReference type="WBParaSite" id="maker-uti_cns_0010358-snap-gene-0.2-mRNA-1">
    <property type="protein sequence ID" value="maker-uti_cns_0010358-snap-gene-0.2-mRNA-1"/>
    <property type="gene ID" value="maker-uti_cns_0010358-snap-gene-0.2"/>
</dbReference>
<proteinExistence type="predicted"/>
<keyword evidence="2" id="KW-1185">Reference proteome</keyword>
<accession>A0A1I8I834</accession>
<reference evidence="3" key="1">
    <citation type="submission" date="2016-11" db="UniProtKB">
        <authorList>
            <consortium name="WormBaseParasite"/>
        </authorList>
    </citation>
    <scope>IDENTIFICATION</scope>
</reference>
<feature type="region of interest" description="Disordered" evidence="1">
    <location>
        <begin position="663"/>
        <end position="711"/>
    </location>
</feature>
<feature type="region of interest" description="Disordered" evidence="1">
    <location>
        <begin position="954"/>
        <end position="999"/>
    </location>
</feature>
<feature type="region of interest" description="Disordered" evidence="1">
    <location>
        <begin position="1264"/>
        <end position="1292"/>
    </location>
</feature>
<feature type="compositionally biased region" description="Polar residues" evidence="1">
    <location>
        <begin position="1271"/>
        <end position="1283"/>
    </location>
</feature>
<sequence length="1418" mass="151955">IDDSDSGSNNNDAASLHSAASSSHSIGGPAHVHFVSPPSTLPLRPQQAQTDSIEDWSALIGDSRPAPAPESSSETDLLQFSSPLKAQILSRYGTGASRPASFPIGSAATVQNEIQKTIDSAKKNAISIYLSSPYPGLPEEHHRNVVVRGTVSNSKLVISVTNQITECLSDRLKLPVLKLTSTTRIPSTKWNDVIAKLSDNILKSQKLNKEGQLSLSCALDMYLQSIETDVKYDGKSLVTISAHDPGHILEVKTMLINALPINILIASNTVACKLDAETVSTLETFYSVKIGSNFGNSFGDSTTTFFGASAKRFFVGQKMALESNEGTVASMLEQRRYPSAIFLHRKSGLPELAAITVHPALVLLLQFLQRHQPRPVASFEPMTAVASSAAGYPRRQQRPESEFTMMLDPRAAAARIFESVSMPMASAAGMFEPISAAAPMLEPRATATQHFEPLATAAPIHELRAAAALNAEHFASSVLTRTTEPRFASGASALEPVTLVAPTLEPTTASLVASSPEPQVNTGSSNEPRTLLVREFMPWLPSNENLAWQWQSWQATPSSAERSRDASSSDIFGSSPESNFWNRPASGTSEPTNLTPPDTTTAMPSNRVGQAGTGPSGSAGSGPDPPLDPARTARTVDEESSLLLLAYRLRRLRHYPQSLSLQLADKDQPARRRLAQPPLILTAENSSNSSRRRHRQGSGDSQDLGRGRALAKSIDSSHRACVLSVRPETSQWTPPNSLLSVPLLLSTRLAPPVADSSQWELPVVHRRSRAARSVRAGPSQLRPLERPLAPDGVRSLSTDIFSRAAVQPRVFRFQLGPLAADKDQTALCVSSPRIPESSRVPIVRRLHHAEPRPGAGQSDGRAAAAAAAPAVFVDPPPDDLRSGPRLKFADELEFGPASRRRHIGRAAVAPSWRRFHADPQGGRRGLADSRYRPVSERLTLTSWRTGRFDGLPEFESSLSPSSLPPGESRAETLNQARRGRGKPGLSRLGEQTSVRLSPARALTADTTLLSTAAEASGMPGGYSTATAVAADAVARLLPASHSQRPASELVAEASSSSSGCDGGGSLLSRILTAPANPAGWRIGTHAAAEAEGRELADNHGRRHGNHWRVLHLQREVCRGGRGVRHRVRRAALVGAGVFQGRGGDSVTDAGVLCACGGGEEAAFMAPVPHSPDTAEPSFHSDTLAVGFASAVQFNQTASPRRTEAACNRDHRTRGGLSLLEFPMRCSARQRISARWSAALATISSSLRWAPNFLSGGWRRISTDEDLDEGSNSDWPNLRRSQMSRGGGLPPRLVQLSRTRRPSAVGRAGPHNVGDPGGAAVTLALPLAESVFRIPSHSYAPSLALLTFRWLPFVLSRTARSAGEAPSWLHLAESEWQMPSRVHVAAGKKLQLMATGSPGCTEAWDWLMLRLSPPLPLAA</sequence>
<name>A0A1I8I834_9PLAT</name>
<feature type="compositionally biased region" description="Low complexity" evidence="1">
    <location>
        <begin position="954"/>
        <end position="967"/>
    </location>
</feature>
<feature type="region of interest" description="Disordered" evidence="1">
    <location>
        <begin position="1"/>
        <end position="52"/>
    </location>
</feature>
<feature type="region of interest" description="Disordered" evidence="1">
    <location>
        <begin position="559"/>
        <end position="635"/>
    </location>
</feature>
<feature type="compositionally biased region" description="Polar residues" evidence="1">
    <location>
        <begin position="571"/>
        <end position="608"/>
    </location>
</feature>